<sequence length="71" mass="7877">MTNNYARPLLDHESIEAFLGGCLDIRHELTLHGGGTLDLRALCKRVRDAESAVEAAMEAPTMTSRRNRVPQ</sequence>
<evidence type="ECO:0000313" key="1">
    <source>
        <dbReference type="EMBL" id="NHZ78989.1"/>
    </source>
</evidence>
<dbReference type="EMBL" id="WHJG01000005">
    <property type="protein sequence ID" value="NHZ78989.1"/>
    <property type="molecule type" value="Genomic_DNA"/>
</dbReference>
<comment type="caution">
    <text evidence="1">The sequence shown here is derived from an EMBL/GenBank/DDBJ whole genome shotgun (WGS) entry which is preliminary data.</text>
</comment>
<dbReference type="RefSeq" id="WP_167085968.1">
    <property type="nucleotide sequence ID" value="NZ_WHJG01000005.1"/>
</dbReference>
<evidence type="ECO:0000313" key="2">
    <source>
        <dbReference type="Proteomes" id="UP000621455"/>
    </source>
</evidence>
<accession>A0ABX0N7Y5</accession>
<dbReference type="Proteomes" id="UP000621455">
    <property type="component" value="Unassembled WGS sequence"/>
</dbReference>
<keyword evidence="2" id="KW-1185">Reference proteome</keyword>
<protein>
    <submittedName>
        <fullName evidence="1">Uncharacterized protein</fullName>
    </submittedName>
</protein>
<name>A0ABX0N7Y5_9BURK</name>
<organism evidence="1 2">
    <name type="scientific">Massilia frigida</name>
    <dbReference type="NCBI Taxonomy" id="2609281"/>
    <lineage>
        <taxon>Bacteria</taxon>
        <taxon>Pseudomonadati</taxon>
        <taxon>Pseudomonadota</taxon>
        <taxon>Betaproteobacteria</taxon>
        <taxon>Burkholderiales</taxon>
        <taxon>Oxalobacteraceae</taxon>
        <taxon>Telluria group</taxon>
        <taxon>Massilia</taxon>
    </lineage>
</organism>
<proteinExistence type="predicted"/>
<gene>
    <name evidence="1" type="ORF">F2P44_06820</name>
</gene>
<reference evidence="1 2" key="1">
    <citation type="submission" date="2019-10" db="EMBL/GenBank/DDBJ databases">
        <title>Taxonomy of Antarctic Massilia spp.: description of Massilia rubra sp. nov., Massilia aquatica sp. nov., Massilia mucilaginosa sp. nov., Massilia frigida sp. nov. isolated from streams, lakes and regoliths.</title>
        <authorList>
            <person name="Holochova P."/>
            <person name="Sedlacek I."/>
            <person name="Kralova S."/>
            <person name="Maslanova I."/>
            <person name="Busse H.-J."/>
            <person name="Stankova E."/>
            <person name="Vrbovska V."/>
            <person name="Kovarovic V."/>
            <person name="Bartak M."/>
            <person name="Svec P."/>
            <person name="Pantucek R."/>
        </authorList>
    </citation>
    <scope>NUCLEOTIDE SEQUENCE [LARGE SCALE GENOMIC DNA]</scope>
    <source>
        <strain evidence="1 2">CCM 8695</strain>
    </source>
</reference>